<dbReference type="EMBL" id="LRBV02000011">
    <property type="status" value="NOT_ANNOTATED_CDS"/>
    <property type="molecule type" value="Genomic_DNA"/>
</dbReference>
<proteinExistence type="predicted"/>
<evidence type="ECO:0000313" key="3">
    <source>
        <dbReference type="Proteomes" id="UP000594261"/>
    </source>
</evidence>
<sequence length="101" mass="11513">MALKSLLGMLLGVPFSCINERRGIDSDGFVNLDRPKYAQNVPWSGPIDVDLVEECMRMIAALQRVARDQSFQHSIKEILLTIRLAIANARIRSLEERIRDF</sequence>
<dbReference type="Gramene" id="QL11p005005:mrna">
    <property type="protein sequence ID" value="QL11p005005:mrna"/>
    <property type="gene ID" value="QL11p005005"/>
</dbReference>
<dbReference type="InParanoid" id="A0A7N2RCU2"/>
<keyword evidence="3" id="KW-1185">Reference proteome</keyword>
<dbReference type="AlphaFoldDB" id="A0A7N2RCU2"/>
<name>A0A7N2RCU2_QUELO</name>
<keyword evidence="1" id="KW-0732">Signal</keyword>
<evidence type="ECO:0000313" key="2">
    <source>
        <dbReference type="EnsemblPlants" id="QL11p005005:mrna"/>
    </source>
</evidence>
<protein>
    <submittedName>
        <fullName evidence="2">Uncharacterized protein</fullName>
    </submittedName>
</protein>
<feature type="chain" id="PRO_5029802170" evidence="1">
    <location>
        <begin position="19"/>
        <end position="101"/>
    </location>
</feature>
<dbReference type="EnsemblPlants" id="QL11p005005:mrna">
    <property type="protein sequence ID" value="QL11p005005:mrna"/>
    <property type="gene ID" value="QL11p005005"/>
</dbReference>
<evidence type="ECO:0000256" key="1">
    <source>
        <dbReference type="SAM" id="SignalP"/>
    </source>
</evidence>
<feature type="signal peptide" evidence="1">
    <location>
        <begin position="1"/>
        <end position="18"/>
    </location>
</feature>
<accession>A0A7N2RCU2</accession>
<dbReference type="Proteomes" id="UP000594261">
    <property type="component" value="Chromosome 11"/>
</dbReference>
<reference evidence="2 3" key="1">
    <citation type="journal article" date="2016" name="G3 (Bethesda)">
        <title>First Draft Assembly and Annotation of the Genome of a California Endemic Oak Quercus lobata Nee (Fagaceae).</title>
        <authorList>
            <person name="Sork V.L."/>
            <person name="Fitz-Gibbon S.T."/>
            <person name="Puiu D."/>
            <person name="Crepeau M."/>
            <person name="Gugger P.F."/>
            <person name="Sherman R."/>
            <person name="Stevens K."/>
            <person name="Langley C.H."/>
            <person name="Pellegrini M."/>
            <person name="Salzberg S.L."/>
        </authorList>
    </citation>
    <scope>NUCLEOTIDE SEQUENCE [LARGE SCALE GENOMIC DNA]</scope>
    <source>
        <strain evidence="2 3">cv. SW786</strain>
    </source>
</reference>
<reference evidence="2" key="2">
    <citation type="submission" date="2021-01" db="UniProtKB">
        <authorList>
            <consortium name="EnsemblPlants"/>
        </authorList>
    </citation>
    <scope>IDENTIFICATION</scope>
</reference>
<organism evidence="2 3">
    <name type="scientific">Quercus lobata</name>
    <name type="common">Valley oak</name>
    <dbReference type="NCBI Taxonomy" id="97700"/>
    <lineage>
        <taxon>Eukaryota</taxon>
        <taxon>Viridiplantae</taxon>
        <taxon>Streptophyta</taxon>
        <taxon>Embryophyta</taxon>
        <taxon>Tracheophyta</taxon>
        <taxon>Spermatophyta</taxon>
        <taxon>Magnoliopsida</taxon>
        <taxon>eudicotyledons</taxon>
        <taxon>Gunneridae</taxon>
        <taxon>Pentapetalae</taxon>
        <taxon>rosids</taxon>
        <taxon>fabids</taxon>
        <taxon>Fagales</taxon>
        <taxon>Fagaceae</taxon>
        <taxon>Quercus</taxon>
    </lineage>
</organism>